<evidence type="ECO:0000313" key="1">
    <source>
        <dbReference type="EMBL" id="MYL96501.1"/>
    </source>
</evidence>
<gene>
    <name evidence="1" type="ORF">GR702_01765</name>
</gene>
<name>A0A7X4K527_9SPHN</name>
<dbReference type="Proteomes" id="UP000465810">
    <property type="component" value="Unassembled WGS sequence"/>
</dbReference>
<organism evidence="1 2">
    <name type="scientific">Novosphingobium silvae</name>
    <dbReference type="NCBI Taxonomy" id="2692619"/>
    <lineage>
        <taxon>Bacteria</taxon>
        <taxon>Pseudomonadati</taxon>
        <taxon>Pseudomonadota</taxon>
        <taxon>Alphaproteobacteria</taxon>
        <taxon>Sphingomonadales</taxon>
        <taxon>Sphingomonadaceae</taxon>
        <taxon>Novosphingobium</taxon>
    </lineage>
</organism>
<sequence>MKMQAFPPASKEPDGIGAGGLALMAISVAAELCDGVPEAQTRGFFLAIGRRMAALEPLEGVNDTAVLAARINAFWQVLGWGEIELALGAEAIVVHHRNLPDRIAPDPQGTWKRMLTGVLEGAYDSWFRVLGSGPALRTSAQWQADTLEVRHGR</sequence>
<evidence type="ECO:0000313" key="2">
    <source>
        <dbReference type="Proteomes" id="UP000465810"/>
    </source>
</evidence>
<reference evidence="1 2" key="1">
    <citation type="submission" date="2019-12" db="EMBL/GenBank/DDBJ databases">
        <authorList>
            <person name="Feng G."/>
            <person name="Zhu H."/>
        </authorList>
    </citation>
    <scope>NUCLEOTIDE SEQUENCE [LARGE SCALE GENOMIC DNA]</scope>
    <source>
        <strain evidence="1 2">FGD1</strain>
    </source>
</reference>
<dbReference type="EMBL" id="WVTD01000001">
    <property type="protein sequence ID" value="MYL96501.1"/>
    <property type="molecule type" value="Genomic_DNA"/>
</dbReference>
<dbReference type="InterPro" id="IPR038470">
    <property type="entry name" value="Cellsynth_D_sf"/>
</dbReference>
<protein>
    <recommendedName>
        <fullName evidence="3">Cellulose synthase</fullName>
    </recommendedName>
</protein>
<dbReference type="InterPro" id="IPR022798">
    <property type="entry name" value="BcsD_bac"/>
</dbReference>
<comment type="caution">
    <text evidence="1">The sequence shown here is derived from an EMBL/GenBank/DDBJ whole genome shotgun (WGS) entry which is preliminary data.</text>
</comment>
<accession>A0A7X4K527</accession>
<dbReference type="RefSeq" id="WP_160984222.1">
    <property type="nucleotide sequence ID" value="NZ_WVTD01000001.1"/>
</dbReference>
<keyword evidence="2" id="KW-1185">Reference proteome</keyword>
<evidence type="ECO:0008006" key="3">
    <source>
        <dbReference type="Google" id="ProtNLM"/>
    </source>
</evidence>
<dbReference type="AlphaFoldDB" id="A0A7X4K527"/>
<dbReference type="Pfam" id="PF03500">
    <property type="entry name" value="Cellsynth_D"/>
    <property type="match status" value="1"/>
</dbReference>
<proteinExistence type="predicted"/>
<dbReference type="GO" id="GO:0030244">
    <property type="term" value="P:cellulose biosynthetic process"/>
    <property type="evidence" value="ECO:0007669"/>
    <property type="project" value="InterPro"/>
</dbReference>
<dbReference type="Gene3D" id="3.30.70.2590">
    <property type="match status" value="1"/>
</dbReference>